<dbReference type="InterPro" id="IPR023366">
    <property type="entry name" value="ATP_synth_asu-like_sf"/>
</dbReference>
<evidence type="ECO:0000313" key="2">
    <source>
        <dbReference type="Proteomes" id="UP000092093"/>
    </source>
</evidence>
<proteinExistence type="predicted"/>
<comment type="caution">
    <text evidence="1">The sequence shown here is derived from an EMBL/GenBank/DDBJ whole genome shotgun (WGS) entry which is preliminary data.</text>
</comment>
<dbReference type="AlphaFoldDB" id="A0A1B7WZU4"/>
<dbReference type="EMBL" id="LJOW01000094">
    <property type="protein sequence ID" value="OBQ42635.1"/>
    <property type="molecule type" value="Genomic_DNA"/>
</dbReference>
<reference evidence="1 2" key="1">
    <citation type="submission" date="2015-09" db="EMBL/GenBank/DDBJ databases">
        <title>Aphanizomenon flos-aquae WA102.</title>
        <authorList>
            <person name="Driscoll C."/>
        </authorList>
    </citation>
    <scope>NUCLEOTIDE SEQUENCE [LARGE SCALE GENOMIC DNA]</scope>
    <source>
        <strain evidence="1">WA102</strain>
    </source>
</reference>
<name>A0A1B7WZU4_APHFL</name>
<evidence type="ECO:0000313" key="1">
    <source>
        <dbReference type="EMBL" id="OBQ42635.1"/>
    </source>
</evidence>
<gene>
    <name evidence="1" type="ORF">AN484_16655</name>
</gene>
<protein>
    <submittedName>
        <fullName evidence="1">Uncharacterized protein</fullName>
    </submittedName>
</protein>
<accession>A0A1B7WZU4</accession>
<dbReference type="Gene3D" id="2.40.30.20">
    <property type="match status" value="1"/>
</dbReference>
<sequence length="871" mass="94980">MISQLISSFNSGEWSPYLEARTNLEKYRNSCKVLENMVITPYGPANRRAGTEYLGAAKLSGTRSRLIGLDISDTNHIVMELGVGYIRFWKNGAPITSSGTPVEATQVNYLNAATGATPVHPYQEADLRSVQVCQINNLIYLTHPSHPPQRLSRLSDTNWTIGEVPFGDPSIPNNWAPMLDQNVKDITINPSSSSIFGTLLGVTFTYSSTTVTATKAGHNLTEGQGITVDGASVSAYNGTWVVDEVVSTSQFRFIVTTAPTANSSGTVFFEIAAQVGETITLAASSNIFQAGHVGSYWELAHPNSTTFLSQNINANATSSTIKILGKWSLQTFGTWKAQVDLQSSTDNGTTWQTARTYKSNGDFNTTSSGEEQVETLFRIRVRGYSAAASSTTPRIMLSPLDPTLRGLVRITGYTNPTQVEARVLKSLGGTGVTSQWREGAFSAVQGYPAALALHDSRIIFAGTSSNPSSLWGSYSNDFQNFKQGAYDADSWFFTLASTTGGQIQWLLSKSALLIGTTLDEWTMSSSDQTRPITPTNVNVRQQSHYGSSSVGAQIVNDTILYVQRMNRKIREMDYTFSSENWVSNDITALAEHTTRTGIVETSYQRVPDAILWFVRGDGQLVSMTYEREQQVVGFARHITDGVVESVATLNGTNAEDEVWLLVRRTIGGATVRYVERLKLGMRDALDTADKSNWWYVDSGVLRTFGSPTSTITGLSHLEGKAVSVWADNAVGSLIVSQPTVVGGQITLQIPASRVLVGLPFTSTLVPQRVDTNLQDGTSQGRRMRIPKMNIKVYQSTGGELSTDGVKWFPLVSRTLTDVMDSSPPVLNGYERAYASSNWADGVDLYVRQTQPVPFTVAALVVNFEVSEATQN</sequence>
<dbReference type="Proteomes" id="UP000092093">
    <property type="component" value="Unassembled WGS sequence"/>
</dbReference>
<organism evidence="1 2">
    <name type="scientific">Aphanizomenon flos-aquae WA102</name>
    <dbReference type="NCBI Taxonomy" id="1710896"/>
    <lineage>
        <taxon>Bacteria</taxon>
        <taxon>Bacillati</taxon>
        <taxon>Cyanobacteriota</taxon>
        <taxon>Cyanophyceae</taxon>
        <taxon>Nostocales</taxon>
        <taxon>Aphanizomenonaceae</taxon>
        <taxon>Aphanizomenon</taxon>
    </lineage>
</organism>